<dbReference type="InterPro" id="IPR038573">
    <property type="entry name" value="BrnT_sf"/>
</dbReference>
<name>A0A1M5Y5A6_9RHOB</name>
<evidence type="ECO:0000313" key="2">
    <source>
        <dbReference type="Proteomes" id="UP000184221"/>
    </source>
</evidence>
<dbReference type="Proteomes" id="UP000184221">
    <property type="component" value="Unassembled WGS sequence"/>
</dbReference>
<dbReference type="EMBL" id="FQXC01000012">
    <property type="protein sequence ID" value="SHI07261.1"/>
    <property type="molecule type" value="Genomic_DNA"/>
</dbReference>
<keyword evidence="2" id="KW-1185">Reference proteome</keyword>
<dbReference type="Gene3D" id="3.10.450.530">
    <property type="entry name" value="Ribonuclease toxin, BrnT, of type II toxin-antitoxin system"/>
    <property type="match status" value="1"/>
</dbReference>
<dbReference type="AlphaFoldDB" id="A0A1M5Y5A6"/>
<gene>
    <name evidence="1" type="ORF">SAMN05443551_0087</name>
</gene>
<dbReference type="InterPro" id="IPR007460">
    <property type="entry name" value="BrnT_toxin"/>
</dbReference>
<protein>
    <submittedName>
        <fullName evidence="1">Uncharacterized protein</fullName>
    </submittedName>
</protein>
<dbReference type="Pfam" id="PF04365">
    <property type="entry name" value="BrnT_toxin"/>
    <property type="match status" value="1"/>
</dbReference>
<organism evidence="1 2">
    <name type="scientific">Marivita hallyeonensis</name>
    <dbReference type="NCBI Taxonomy" id="996342"/>
    <lineage>
        <taxon>Bacteria</taxon>
        <taxon>Pseudomonadati</taxon>
        <taxon>Pseudomonadota</taxon>
        <taxon>Alphaproteobacteria</taxon>
        <taxon>Rhodobacterales</taxon>
        <taxon>Roseobacteraceae</taxon>
        <taxon>Marivita</taxon>
    </lineage>
</organism>
<evidence type="ECO:0000313" key="1">
    <source>
        <dbReference type="EMBL" id="SHI07261.1"/>
    </source>
</evidence>
<dbReference type="RefSeq" id="WP_072780180.1">
    <property type="nucleotide sequence ID" value="NZ_FQXC01000012.1"/>
</dbReference>
<sequence length="94" mass="10764">MKISYDPAKRAITLDMRGLDMADAEAVFEGACITFEDDRRDYGETRHITVGYLRNRMVIVAWTERDETRRIISMRKANGREQRTYGAILGGHPG</sequence>
<proteinExistence type="predicted"/>
<accession>A0A1M5Y5A6</accession>
<reference evidence="1 2" key="1">
    <citation type="submission" date="2016-11" db="EMBL/GenBank/DDBJ databases">
        <authorList>
            <person name="Jaros S."/>
            <person name="Januszkiewicz K."/>
            <person name="Wedrychowicz H."/>
        </authorList>
    </citation>
    <scope>NUCLEOTIDE SEQUENCE [LARGE SCALE GENOMIC DNA]</scope>
    <source>
        <strain evidence="1 2">DSM 29431</strain>
    </source>
</reference>
<dbReference type="STRING" id="996342.SAMN05443551_0087"/>
<dbReference type="OrthoDB" id="839663at2"/>